<feature type="chain" id="PRO_5015619398" description="DUF2950 family protein" evidence="1">
    <location>
        <begin position="34"/>
        <end position="319"/>
    </location>
</feature>
<accession>A0A2T5B3E6</accession>
<dbReference type="RefSeq" id="WP_108003828.1">
    <property type="nucleotide sequence ID" value="NZ_JBHEEX010000005.1"/>
</dbReference>
<name>A0A2T5B3E6_MYCDI</name>
<dbReference type="AlphaFoldDB" id="A0A2T5B3E6"/>
<dbReference type="Pfam" id="PF11453">
    <property type="entry name" value="DUF2950"/>
    <property type="match status" value="1"/>
</dbReference>
<evidence type="ECO:0000313" key="2">
    <source>
        <dbReference type="EMBL" id="PTM93499.1"/>
    </source>
</evidence>
<evidence type="ECO:0000256" key="1">
    <source>
        <dbReference type="SAM" id="SignalP"/>
    </source>
</evidence>
<dbReference type="OrthoDB" id="108782at2"/>
<keyword evidence="1" id="KW-0732">Signal</keyword>
<comment type="caution">
    <text evidence="2">The sequence shown here is derived from an EMBL/GenBank/DDBJ whole genome shotgun (WGS) entry which is preliminary data.</text>
</comment>
<evidence type="ECO:0000313" key="3">
    <source>
        <dbReference type="Proteomes" id="UP000241247"/>
    </source>
</evidence>
<evidence type="ECO:0008006" key="4">
    <source>
        <dbReference type="Google" id="ProtNLM"/>
    </source>
</evidence>
<proteinExistence type="predicted"/>
<dbReference type="InterPro" id="IPR021556">
    <property type="entry name" value="DUF2950"/>
</dbReference>
<dbReference type="EMBL" id="PZZZ01000006">
    <property type="protein sequence ID" value="PTM93499.1"/>
    <property type="molecule type" value="Genomic_DNA"/>
</dbReference>
<protein>
    <recommendedName>
        <fullName evidence="4">DUF2950 family protein</fullName>
    </recommendedName>
</protein>
<gene>
    <name evidence="2" type="ORF">C7449_106184</name>
</gene>
<reference evidence="2 3" key="1">
    <citation type="submission" date="2018-04" db="EMBL/GenBank/DDBJ databases">
        <title>Genomic Encyclopedia of Type Strains, Phase IV (KMG-IV): sequencing the most valuable type-strain genomes for metagenomic binning, comparative biology and taxonomic classification.</title>
        <authorList>
            <person name="Goeker M."/>
        </authorList>
    </citation>
    <scope>NUCLEOTIDE SEQUENCE [LARGE SCALE GENOMIC DNA]</scope>
    <source>
        <strain evidence="2 3">DSM 7138</strain>
    </source>
</reference>
<dbReference type="Proteomes" id="UP000241247">
    <property type="component" value="Unassembled WGS sequence"/>
</dbReference>
<organism evidence="2 3">
    <name type="scientific">Mycoplana dimorpha</name>
    <dbReference type="NCBI Taxonomy" id="28320"/>
    <lineage>
        <taxon>Bacteria</taxon>
        <taxon>Pseudomonadati</taxon>
        <taxon>Pseudomonadota</taxon>
        <taxon>Alphaproteobacteria</taxon>
        <taxon>Hyphomicrobiales</taxon>
        <taxon>Rhizobiaceae</taxon>
        <taxon>Mycoplana</taxon>
    </lineage>
</organism>
<sequence>MLGIARDRIAVLLAGAIALGVIQFAPAPAAAQAASPLEDYVAGKAPPEFDTPEQAVDAFKAAVNNSDFDKTAELLGLDVEKARASPGTMDTFADIQAGVKEKVDVVDQDGHKVLEIGKIQWPLPFPLVKDDNNKWAFDTHAGLAEIADRNVGQNELSTIDTLKAYVDAQEEYASKDRDGDGVLEYAQKIVSSPGKQDGLYWPAEEFGGEESPAGAALADGDAMEKAKAGQGYNGYRYRILTGQGDNIAGGKYSYIINGNMIAGHAAIAWPVTYGLTGVKTFLVSKNGIIYQADLGENTAEIAAKMRVFNPSDEWEIVQD</sequence>
<keyword evidence="3" id="KW-1185">Reference proteome</keyword>
<feature type="signal peptide" evidence="1">
    <location>
        <begin position="1"/>
        <end position="33"/>
    </location>
</feature>